<dbReference type="Proteomes" id="UP000189339">
    <property type="component" value="Unassembled WGS sequence"/>
</dbReference>
<keyword evidence="1" id="KW-0472">Membrane</keyword>
<dbReference type="AlphaFoldDB" id="A0A1V2DPU9"/>
<organism evidence="2 3">
    <name type="scientific">Marinobacter lutaoensis</name>
    <dbReference type="NCBI Taxonomy" id="135739"/>
    <lineage>
        <taxon>Bacteria</taxon>
        <taxon>Pseudomonadati</taxon>
        <taxon>Pseudomonadota</taxon>
        <taxon>Gammaproteobacteria</taxon>
        <taxon>Pseudomonadales</taxon>
        <taxon>Marinobacteraceae</taxon>
        <taxon>Marinobacter</taxon>
    </lineage>
</organism>
<accession>A0A1V2DPU9</accession>
<keyword evidence="1" id="KW-1133">Transmembrane helix</keyword>
<evidence type="ECO:0000313" key="3">
    <source>
        <dbReference type="Proteomes" id="UP000189339"/>
    </source>
</evidence>
<gene>
    <name evidence="2" type="ORF">BTO32_15065</name>
</gene>
<reference evidence="2 3" key="1">
    <citation type="submission" date="2016-12" db="EMBL/GenBank/DDBJ databases">
        <title>Marinobacter lutaoensis whole genome sequencing.</title>
        <authorList>
            <person name="Verma A."/>
            <person name="Krishnamurthi S."/>
        </authorList>
    </citation>
    <scope>NUCLEOTIDE SEQUENCE [LARGE SCALE GENOMIC DNA]</scope>
    <source>
        <strain evidence="2 3">T5054</strain>
    </source>
</reference>
<dbReference type="STRING" id="135739.BTO32_15065"/>
<comment type="caution">
    <text evidence="2">The sequence shown here is derived from an EMBL/GenBank/DDBJ whole genome shotgun (WGS) entry which is preliminary data.</text>
</comment>
<evidence type="ECO:0000256" key="1">
    <source>
        <dbReference type="SAM" id="Phobius"/>
    </source>
</evidence>
<sequence>MTMIRTVRNPRTDQPRVVLNIIAVVLFIGAAMEFDFPEAKIEPSHELVCPLIQTEIQDESGTYTAARQRCFWAVR</sequence>
<keyword evidence="3" id="KW-1185">Reference proteome</keyword>
<dbReference type="RefSeq" id="WP_076725475.1">
    <property type="nucleotide sequence ID" value="NZ_MSCW01000009.1"/>
</dbReference>
<feature type="transmembrane region" description="Helical" evidence="1">
    <location>
        <begin position="17"/>
        <end position="36"/>
    </location>
</feature>
<keyword evidence="1" id="KW-0812">Transmembrane</keyword>
<protein>
    <submittedName>
        <fullName evidence="2">Uncharacterized protein</fullName>
    </submittedName>
</protein>
<dbReference type="EMBL" id="MSCW01000009">
    <property type="protein sequence ID" value="ONF42530.1"/>
    <property type="molecule type" value="Genomic_DNA"/>
</dbReference>
<evidence type="ECO:0000313" key="2">
    <source>
        <dbReference type="EMBL" id="ONF42530.1"/>
    </source>
</evidence>
<name>A0A1V2DPU9_9GAMM</name>
<proteinExistence type="predicted"/>